<proteinExistence type="predicted"/>
<dbReference type="RefSeq" id="WP_066046493.1">
    <property type="nucleotide sequence ID" value="NZ_CP018093.1"/>
</dbReference>
<gene>
    <name evidence="1" type="ORF">FSC454_03060</name>
</gene>
<dbReference type="KEGG" id="fhi:FSC454_03060"/>
<organism evidence="1 2">
    <name type="scientific">Francisella hispaniensis FSC454</name>
    <dbReference type="NCBI Taxonomy" id="1088883"/>
    <lineage>
        <taxon>Bacteria</taxon>
        <taxon>Pseudomonadati</taxon>
        <taxon>Pseudomonadota</taxon>
        <taxon>Gammaproteobacteria</taxon>
        <taxon>Thiotrichales</taxon>
        <taxon>Francisellaceae</taxon>
        <taxon>Francisella</taxon>
    </lineage>
</organism>
<dbReference type="AlphaFoldDB" id="A0AAC9NPG2"/>
<evidence type="ECO:0000313" key="1">
    <source>
        <dbReference type="EMBL" id="APD50189.1"/>
    </source>
</evidence>
<accession>A0AAC9NPG2</accession>
<dbReference type="EMBL" id="CP018093">
    <property type="protein sequence ID" value="APD50189.1"/>
    <property type="molecule type" value="Genomic_DNA"/>
</dbReference>
<name>A0AAC9NPG2_9GAMM</name>
<keyword evidence="2" id="KW-1185">Reference proteome</keyword>
<sequence length="100" mass="11519">MDKILNFNEKPTPIENLSISEIYEILYQNGLEHILTDGTDNQRDILTAILLNILSKDLGLLLDLLFELGDVADREYKDNNIKKLELKQRLIKLFGCMEAI</sequence>
<reference evidence="1 2" key="1">
    <citation type="submission" date="2016-11" db="EMBL/GenBank/DDBJ databases">
        <authorList>
            <person name="Hagglund E."/>
            <person name="Bystrom M."/>
            <person name="Naslund J."/>
            <person name="Stenberg P."/>
            <person name="Sjodin A."/>
        </authorList>
    </citation>
    <scope>NUCLEOTIDE SEQUENCE [LARGE SCALE GENOMIC DNA]</scope>
    <source>
        <strain evidence="1 2">CCUG 58020</strain>
    </source>
</reference>
<evidence type="ECO:0000313" key="2">
    <source>
        <dbReference type="Proteomes" id="UP000182459"/>
    </source>
</evidence>
<dbReference type="Proteomes" id="UP000182459">
    <property type="component" value="Chromosome"/>
</dbReference>
<protein>
    <submittedName>
        <fullName evidence="1">Uncharacterized protein</fullName>
    </submittedName>
</protein>